<dbReference type="InterPro" id="IPR036102">
    <property type="entry name" value="OsmC/Ohrsf"/>
</dbReference>
<dbReference type="Gene3D" id="3.30.300.20">
    <property type="match status" value="1"/>
</dbReference>
<sequence length="97" mass="10612">MISHVTQVASKKKLNIQKEIVKVTAHFREQGSVLRGDAEAFCDGFEIEIQVESGESPETIRDLIRLARQMCFTEVALSGQTPVTLSASLNGAPLDQP</sequence>
<proteinExistence type="predicted"/>
<dbReference type="AlphaFoldDB" id="A0A7C4L0T1"/>
<gene>
    <name evidence="1" type="ORF">ENT17_10940</name>
</gene>
<name>A0A7C4L0T1_9CHLR</name>
<evidence type="ECO:0008006" key="2">
    <source>
        <dbReference type="Google" id="ProtNLM"/>
    </source>
</evidence>
<evidence type="ECO:0000313" key="1">
    <source>
        <dbReference type="EMBL" id="HGS88117.1"/>
    </source>
</evidence>
<dbReference type="SUPFAM" id="SSF82784">
    <property type="entry name" value="OsmC-like"/>
    <property type="match status" value="1"/>
</dbReference>
<dbReference type="EMBL" id="DSXR01000110">
    <property type="protein sequence ID" value="HGS88117.1"/>
    <property type="molecule type" value="Genomic_DNA"/>
</dbReference>
<comment type="caution">
    <text evidence="1">The sequence shown here is derived from an EMBL/GenBank/DDBJ whole genome shotgun (WGS) entry which is preliminary data.</text>
</comment>
<dbReference type="InterPro" id="IPR015946">
    <property type="entry name" value="KH_dom-like_a/b"/>
</dbReference>
<accession>A0A7C4L0T1</accession>
<organism evidence="1">
    <name type="scientific">Bellilinea caldifistulae</name>
    <dbReference type="NCBI Taxonomy" id="360411"/>
    <lineage>
        <taxon>Bacteria</taxon>
        <taxon>Bacillati</taxon>
        <taxon>Chloroflexota</taxon>
        <taxon>Anaerolineae</taxon>
        <taxon>Anaerolineales</taxon>
        <taxon>Anaerolineaceae</taxon>
        <taxon>Bellilinea</taxon>
    </lineage>
</organism>
<reference evidence="1" key="1">
    <citation type="journal article" date="2020" name="mSystems">
        <title>Genome- and Community-Level Interaction Insights into Carbon Utilization and Element Cycling Functions of Hydrothermarchaeota in Hydrothermal Sediment.</title>
        <authorList>
            <person name="Zhou Z."/>
            <person name="Liu Y."/>
            <person name="Xu W."/>
            <person name="Pan J."/>
            <person name="Luo Z.H."/>
            <person name="Li M."/>
        </authorList>
    </citation>
    <scope>NUCLEOTIDE SEQUENCE [LARGE SCALE GENOMIC DNA]</scope>
    <source>
        <strain evidence="1">SpSt-556</strain>
    </source>
</reference>
<protein>
    <recommendedName>
        <fullName evidence="2">OsmC family peroxiredoxin</fullName>
    </recommendedName>
</protein>